<reference evidence="2 3" key="1">
    <citation type="journal article" date="2018" name="Sci. Rep.">
        <title>Genomic signatures of local adaptation to the degree of environmental predictability in rotifers.</title>
        <authorList>
            <person name="Franch-Gras L."/>
            <person name="Hahn C."/>
            <person name="Garcia-Roger E.M."/>
            <person name="Carmona M.J."/>
            <person name="Serra M."/>
            <person name="Gomez A."/>
        </authorList>
    </citation>
    <scope>NUCLEOTIDE SEQUENCE [LARGE SCALE GENOMIC DNA]</scope>
    <source>
        <strain evidence="2">HYR1</strain>
    </source>
</reference>
<accession>A0A3M7RY98</accession>
<name>A0A3M7RY98_BRAPC</name>
<proteinExistence type="predicted"/>
<gene>
    <name evidence="2" type="ORF">BpHYR1_024805</name>
</gene>
<comment type="caution">
    <text evidence="2">The sequence shown here is derived from an EMBL/GenBank/DDBJ whole genome shotgun (WGS) entry which is preliminary data.</text>
</comment>
<keyword evidence="3" id="KW-1185">Reference proteome</keyword>
<dbReference type="AlphaFoldDB" id="A0A3M7RY98"/>
<evidence type="ECO:0000313" key="3">
    <source>
        <dbReference type="Proteomes" id="UP000276133"/>
    </source>
</evidence>
<feature type="region of interest" description="Disordered" evidence="1">
    <location>
        <begin position="147"/>
        <end position="169"/>
    </location>
</feature>
<protein>
    <submittedName>
        <fullName evidence="2">Uncharacterized protein</fullName>
    </submittedName>
</protein>
<organism evidence="2 3">
    <name type="scientific">Brachionus plicatilis</name>
    <name type="common">Marine rotifer</name>
    <name type="synonym">Brachionus muelleri</name>
    <dbReference type="NCBI Taxonomy" id="10195"/>
    <lineage>
        <taxon>Eukaryota</taxon>
        <taxon>Metazoa</taxon>
        <taxon>Spiralia</taxon>
        <taxon>Gnathifera</taxon>
        <taxon>Rotifera</taxon>
        <taxon>Eurotatoria</taxon>
        <taxon>Monogononta</taxon>
        <taxon>Pseudotrocha</taxon>
        <taxon>Ploima</taxon>
        <taxon>Brachionidae</taxon>
        <taxon>Brachionus</taxon>
    </lineage>
</organism>
<dbReference type="EMBL" id="REGN01002387">
    <property type="protein sequence ID" value="RNA28486.1"/>
    <property type="molecule type" value="Genomic_DNA"/>
</dbReference>
<sequence length="169" mass="18983">MVGMLIGLYAFDTSCSRGAPSSFHSIRGKLKSPMIVESIELLGKNEVFSEGGLLPKLLKPGVKKTRIRRTRGFIVRLSCYQFGLSGIFDNCQTLQPSSRQTTSTKKGQMTPILPILYPKHLKVYTYVSQLKRIETLEKLSSAPEKIISEQSNRSKEQTYAAPRQALDWN</sequence>
<dbReference type="Proteomes" id="UP000276133">
    <property type="component" value="Unassembled WGS sequence"/>
</dbReference>
<evidence type="ECO:0000256" key="1">
    <source>
        <dbReference type="SAM" id="MobiDB-lite"/>
    </source>
</evidence>
<evidence type="ECO:0000313" key="2">
    <source>
        <dbReference type="EMBL" id="RNA28486.1"/>
    </source>
</evidence>